<accession>A0A6A3IYB0</accession>
<evidence type="ECO:0000313" key="2">
    <source>
        <dbReference type="Proteomes" id="UP000460718"/>
    </source>
</evidence>
<comment type="caution">
    <text evidence="1">The sequence shown here is derived from an EMBL/GenBank/DDBJ whole genome shotgun (WGS) entry which is preliminary data.</text>
</comment>
<reference evidence="1 2" key="1">
    <citation type="submission" date="2018-09" db="EMBL/GenBank/DDBJ databases">
        <title>Genomic investigation of the strawberry pathogen Phytophthora fragariae indicates pathogenicity is determined by transcriptional variation in three key races.</title>
        <authorList>
            <person name="Adams T.M."/>
            <person name="Armitage A.D."/>
            <person name="Sobczyk M.K."/>
            <person name="Bates H.J."/>
            <person name="Dunwell J.M."/>
            <person name="Nellist C.F."/>
            <person name="Harrison R.J."/>
        </authorList>
    </citation>
    <scope>NUCLEOTIDE SEQUENCE [LARGE SCALE GENOMIC DNA]</scope>
    <source>
        <strain evidence="1 2">SCRP245</strain>
    </source>
</reference>
<dbReference type="AlphaFoldDB" id="A0A6A3IYB0"/>
<name>A0A6A3IYB0_9STRA</name>
<organism evidence="1 2">
    <name type="scientific">Phytophthora fragariae</name>
    <dbReference type="NCBI Taxonomy" id="53985"/>
    <lineage>
        <taxon>Eukaryota</taxon>
        <taxon>Sar</taxon>
        <taxon>Stramenopiles</taxon>
        <taxon>Oomycota</taxon>
        <taxon>Peronosporomycetes</taxon>
        <taxon>Peronosporales</taxon>
        <taxon>Peronosporaceae</taxon>
        <taxon>Phytophthora</taxon>
    </lineage>
</organism>
<sequence length="105" mass="11298">MWTIHPAAGHAAYLQLIHPSICHVPSNTTHQQPTKDATCHGGPRWLGGAHAPAHRHQRRARRAMADRAGSAAPVNVTMTDSKHGNIVMQLVRSELMGHASGPVPL</sequence>
<dbReference type="Proteomes" id="UP000460718">
    <property type="component" value="Unassembled WGS sequence"/>
</dbReference>
<dbReference type="EMBL" id="QXFW01001830">
    <property type="protein sequence ID" value="KAE8985275.1"/>
    <property type="molecule type" value="Genomic_DNA"/>
</dbReference>
<proteinExistence type="predicted"/>
<protein>
    <submittedName>
        <fullName evidence="1">Uncharacterized protein</fullName>
    </submittedName>
</protein>
<gene>
    <name evidence="1" type="ORF">PF011_g20454</name>
</gene>
<evidence type="ECO:0000313" key="1">
    <source>
        <dbReference type="EMBL" id="KAE8985275.1"/>
    </source>
</evidence>